<evidence type="ECO:0000313" key="1">
    <source>
        <dbReference type="EMBL" id="QJA76512.1"/>
    </source>
</evidence>
<gene>
    <name evidence="1" type="ORF">MM415A01495_0007</name>
    <name evidence="2" type="ORF">MM415B02098_0001</name>
</gene>
<name>A0A6M3KW03_9ZZZZ</name>
<protein>
    <submittedName>
        <fullName evidence="2">Uncharacterized protein</fullName>
    </submittedName>
</protein>
<accession>A0A6M3KW03</accession>
<dbReference type="EMBL" id="MT142229">
    <property type="protein sequence ID" value="QJA76512.1"/>
    <property type="molecule type" value="Genomic_DNA"/>
</dbReference>
<proteinExistence type="predicted"/>
<dbReference type="EMBL" id="MT142628">
    <property type="protein sequence ID" value="QJA86296.1"/>
    <property type="molecule type" value="Genomic_DNA"/>
</dbReference>
<dbReference type="AlphaFoldDB" id="A0A6M3KW03"/>
<reference evidence="2" key="1">
    <citation type="submission" date="2020-03" db="EMBL/GenBank/DDBJ databases">
        <title>The deep terrestrial virosphere.</title>
        <authorList>
            <person name="Holmfeldt K."/>
            <person name="Nilsson E."/>
            <person name="Simone D."/>
            <person name="Lopez-Fernandez M."/>
            <person name="Wu X."/>
            <person name="de Brujin I."/>
            <person name="Lundin D."/>
            <person name="Andersson A."/>
            <person name="Bertilsson S."/>
            <person name="Dopson M."/>
        </authorList>
    </citation>
    <scope>NUCLEOTIDE SEQUENCE</scope>
    <source>
        <strain evidence="1">MM415A01495</strain>
        <strain evidence="2">MM415B02098</strain>
    </source>
</reference>
<sequence length="73" mass="8628">MSGDNSWSVRDVMSYFGGELENDERAEAVMRRVEIELKDSSRPSYFQLMNQVRDILMRLGYNVPFRAGYRRCK</sequence>
<organism evidence="2">
    <name type="scientific">viral metagenome</name>
    <dbReference type="NCBI Taxonomy" id="1070528"/>
    <lineage>
        <taxon>unclassified sequences</taxon>
        <taxon>metagenomes</taxon>
        <taxon>organismal metagenomes</taxon>
    </lineage>
</organism>
<evidence type="ECO:0000313" key="2">
    <source>
        <dbReference type="EMBL" id="QJA86296.1"/>
    </source>
</evidence>